<keyword evidence="4" id="KW-1185">Reference proteome</keyword>
<dbReference type="VEuPathDB" id="FungiDB:BO71DRAFT_327481"/>
<reference evidence="3 4" key="1">
    <citation type="submission" date="2018-02" db="EMBL/GenBank/DDBJ databases">
        <title>The genomes of Aspergillus section Nigri reveals drivers in fungal speciation.</title>
        <authorList>
            <consortium name="DOE Joint Genome Institute"/>
            <person name="Vesth T.C."/>
            <person name="Nybo J."/>
            <person name="Theobald S."/>
            <person name="Brandl J."/>
            <person name="Frisvad J.C."/>
            <person name="Nielsen K.F."/>
            <person name="Lyhne E.K."/>
            <person name="Kogle M.E."/>
            <person name="Kuo A."/>
            <person name="Riley R."/>
            <person name="Clum A."/>
            <person name="Nolan M."/>
            <person name="Lipzen A."/>
            <person name="Salamov A."/>
            <person name="Henrissat B."/>
            <person name="Wiebenga A."/>
            <person name="De vries R.P."/>
            <person name="Grigoriev I.V."/>
            <person name="Mortensen U.H."/>
            <person name="Andersen M.R."/>
            <person name="Baker S.E."/>
        </authorList>
    </citation>
    <scope>NUCLEOTIDE SEQUENCE [LARGE SCALE GENOMIC DNA]</scope>
    <source>
        <strain evidence="3 4">CBS 707.79</strain>
    </source>
</reference>
<evidence type="ECO:0000313" key="3">
    <source>
        <dbReference type="EMBL" id="PYH93557.1"/>
    </source>
</evidence>
<accession>A0A319DHG1</accession>
<dbReference type="AlphaFoldDB" id="A0A319DHG1"/>
<feature type="transmembrane region" description="Helical" evidence="2">
    <location>
        <begin position="90"/>
        <end position="115"/>
    </location>
</feature>
<sequence length="265" mass="29613">MRPMILLQAQLRTALPRSVRRDLNSRLFTRLRSFKSPAQQSKSGGPSIKQKKHVAPRNPQPSVTAHAKQVFRKGPPEKILIYHGGMGKTVILGALKITTVFVVGASCLLVAPAFAANDFPWYLAPAISLASTIPLIFVMYTSAPYVNFIHLALPVFARRSRETALEYVKNLPPTATLYINTMKVTTIPKLTEVRLGDLVMDKARLRPVSFANKNPVPRPWWKGRALSQFYADGQSKPGKQATGFFPEAWEHVYKQIQSNGQLKKH</sequence>
<proteinExistence type="predicted"/>
<dbReference type="EMBL" id="KZ825891">
    <property type="protein sequence ID" value="PYH93557.1"/>
    <property type="molecule type" value="Genomic_DNA"/>
</dbReference>
<evidence type="ECO:0000256" key="1">
    <source>
        <dbReference type="SAM" id="MobiDB-lite"/>
    </source>
</evidence>
<gene>
    <name evidence="3" type="ORF">BO71DRAFT_327481</name>
</gene>
<evidence type="ECO:0000256" key="2">
    <source>
        <dbReference type="SAM" id="Phobius"/>
    </source>
</evidence>
<keyword evidence="2" id="KW-0472">Membrane</keyword>
<protein>
    <submittedName>
        <fullName evidence="3">Uncharacterized protein</fullName>
    </submittedName>
</protein>
<name>A0A319DHG1_9EURO</name>
<keyword evidence="2" id="KW-0812">Transmembrane</keyword>
<dbReference type="OrthoDB" id="2386090at2759"/>
<feature type="region of interest" description="Disordered" evidence="1">
    <location>
        <begin position="35"/>
        <end position="68"/>
    </location>
</feature>
<feature type="transmembrane region" description="Helical" evidence="2">
    <location>
        <begin position="121"/>
        <end position="140"/>
    </location>
</feature>
<dbReference type="Proteomes" id="UP000247810">
    <property type="component" value="Unassembled WGS sequence"/>
</dbReference>
<evidence type="ECO:0000313" key="4">
    <source>
        <dbReference type="Proteomes" id="UP000247810"/>
    </source>
</evidence>
<organism evidence="3 4">
    <name type="scientific">Aspergillus ellipticus CBS 707.79</name>
    <dbReference type="NCBI Taxonomy" id="1448320"/>
    <lineage>
        <taxon>Eukaryota</taxon>
        <taxon>Fungi</taxon>
        <taxon>Dikarya</taxon>
        <taxon>Ascomycota</taxon>
        <taxon>Pezizomycotina</taxon>
        <taxon>Eurotiomycetes</taxon>
        <taxon>Eurotiomycetidae</taxon>
        <taxon>Eurotiales</taxon>
        <taxon>Aspergillaceae</taxon>
        <taxon>Aspergillus</taxon>
        <taxon>Aspergillus subgen. Circumdati</taxon>
    </lineage>
</organism>
<keyword evidence="2" id="KW-1133">Transmembrane helix</keyword>